<dbReference type="PANTHER" id="PTHR13887">
    <property type="entry name" value="GLUTATHIONE S-TRANSFERASE KAPPA"/>
    <property type="match status" value="1"/>
</dbReference>
<gene>
    <name evidence="2" type="primary">spxH</name>
    <name evidence="3" type="ORF">JMA_14170</name>
</gene>
<evidence type="ECO:0000256" key="1">
    <source>
        <dbReference type="ARBA" id="ARBA00022490"/>
    </source>
</evidence>
<comment type="similarity">
    <text evidence="2">Belongs to the SpxH family.</text>
</comment>
<comment type="subcellular location">
    <subcellularLocation>
        <location evidence="2">Cytoplasm</location>
    </subcellularLocation>
</comment>
<evidence type="ECO:0000313" key="4">
    <source>
        <dbReference type="Proteomes" id="UP000031449"/>
    </source>
</evidence>
<dbReference type="InterPro" id="IPR046404">
    <property type="entry name" value="Adapter_SpxH"/>
</dbReference>
<dbReference type="CDD" id="cd03025">
    <property type="entry name" value="DsbA_FrnE_like"/>
    <property type="match status" value="1"/>
</dbReference>
<keyword evidence="1 2" id="KW-0963">Cytoplasm</keyword>
<sequence length="287" mass="33098">MVSAKKWTDASWYNQDQKPLEIYLFIDPLSSDCWALEPKIKKLLLEYEPYIRIKHILSSSLDTLNCQTQKQRQEIANSWNETAKKSGMPCNGNQWLKNPVESPFLASVAVKAAEMQGKKAGSRFLRSIQEQLFVEQKNISDYDVLLQCAEQSRLDLDEFTHDMNSATASKAFQCDVKIASEMEVHSTPTLVFFNENIEDEGIKVDGLYPYEIYSQIIEQMLEEKPVKKDLPSVEEFLMRFKIAATVEVAEVYDISTKEAEKKLKKLMFTNKVEKIDAGNGTFWRYIF</sequence>
<name>A0A0B5ARN1_9BACL</name>
<dbReference type="HAMAP" id="MF_02245">
    <property type="entry name" value="Adapter_SpxH"/>
    <property type="match status" value="1"/>
</dbReference>
<evidence type="ECO:0000256" key="2">
    <source>
        <dbReference type="HAMAP-Rule" id="MF_02245"/>
    </source>
</evidence>
<dbReference type="GO" id="GO:0005737">
    <property type="term" value="C:cytoplasm"/>
    <property type="evidence" value="ECO:0007669"/>
    <property type="project" value="UniProtKB-SubCell"/>
</dbReference>
<dbReference type="EMBL" id="CP009416">
    <property type="protein sequence ID" value="AJD90734.1"/>
    <property type="molecule type" value="Genomic_DNA"/>
</dbReference>
<dbReference type="STRING" id="1508404.JMA_14170"/>
<dbReference type="SUPFAM" id="SSF52833">
    <property type="entry name" value="Thioredoxin-like"/>
    <property type="match status" value="1"/>
</dbReference>
<evidence type="ECO:0000313" key="3">
    <source>
        <dbReference type="EMBL" id="AJD90734.1"/>
    </source>
</evidence>
<keyword evidence="4" id="KW-1185">Reference proteome</keyword>
<dbReference type="InterPro" id="IPR036249">
    <property type="entry name" value="Thioredoxin-like_sf"/>
</dbReference>
<comment type="subunit">
    <text evidence="2">Interacts with Spx.</text>
</comment>
<dbReference type="Proteomes" id="UP000031449">
    <property type="component" value="Chromosome"/>
</dbReference>
<comment type="function">
    <text evidence="2">Adapter protein required for efficient degradation of Spx by ClpXP under non-stress conditions. Interaction with Spx stabilizes Spx and exposes the C-terminus of Spx for recognition and proteolysis by ClpXP.</text>
</comment>
<dbReference type="HOGENOM" id="CLU_069785_0_0_9"/>
<dbReference type="KEGG" id="jeo:JMA_14170"/>
<proteinExistence type="inferred from homology"/>
<protein>
    <recommendedName>
        <fullName evidence="2">ClpXP adapter protein SpxH</fullName>
    </recommendedName>
</protein>
<dbReference type="AlphaFoldDB" id="A0A0B5ARN1"/>
<dbReference type="OrthoDB" id="9813770at2"/>
<dbReference type="Pfam" id="PF13743">
    <property type="entry name" value="Thioredoxin_5"/>
    <property type="match status" value="1"/>
</dbReference>
<accession>A0A0B5ARN1</accession>
<dbReference type="Gene3D" id="3.40.30.10">
    <property type="entry name" value="Glutaredoxin"/>
    <property type="match status" value="1"/>
</dbReference>
<organism evidence="3 4">
    <name type="scientific">Jeotgalibacillus malaysiensis</name>
    <dbReference type="NCBI Taxonomy" id="1508404"/>
    <lineage>
        <taxon>Bacteria</taxon>
        <taxon>Bacillati</taxon>
        <taxon>Bacillota</taxon>
        <taxon>Bacilli</taxon>
        <taxon>Bacillales</taxon>
        <taxon>Caryophanaceae</taxon>
        <taxon>Jeotgalibacillus</taxon>
    </lineage>
</organism>
<reference evidence="3 4" key="1">
    <citation type="submission" date="2014-08" db="EMBL/GenBank/DDBJ databases">
        <title>Complete genome of a marine bacteria Jeotgalibacillus malaysiensis.</title>
        <authorList>
            <person name="Yaakop A.S."/>
            <person name="Chan K.-G."/>
            <person name="Goh K.M."/>
        </authorList>
    </citation>
    <scope>NUCLEOTIDE SEQUENCE [LARGE SCALE GENOMIC DNA]</scope>
    <source>
        <strain evidence="3 4">D5</strain>
    </source>
</reference>
<dbReference type="BioCyc" id="JESP1508404:G14D9-10671-MONOMER"/>
<dbReference type="PANTHER" id="PTHR13887:SF47">
    <property type="entry name" value="CLPXP ADAPTER PROTEIN SPXH"/>
    <property type="match status" value="1"/>
</dbReference>